<gene>
    <name evidence="1" type="ORF">CIB95_06870</name>
</gene>
<comment type="caution">
    <text evidence="1">The sequence shown here is derived from an EMBL/GenBank/DDBJ whole genome shotgun (WGS) entry which is preliminary data.</text>
</comment>
<reference evidence="1 2" key="2">
    <citation type="submission" date="2017-09" db="EMBL/GenBank/DDBJ databases">
        <title>Bacillus patelloidae sp. nov., isolated from the intestinal tract of a marine limpet.</title>
        <authorList>
            <person name="Liu R."/>
            <person name="Dong C."/>
            <person name="Shao Z."/>
        </authorList>
    </citation>
    <scope>NUCLEOTIDE SEQUENCE [LARGE SCALE GENOMIC DNA]</scope>
    <source>
        <strain evidence="1 2">SA5d-4</strain>
    </source>
</reference>
<dbReference type="AlphaFoldDB" id="A0A263BTW3"/>
<accession>A0A263BTW3</accession>
<dbReference type="Proteomes" id="UP000217083">
    <property type="component" value="Unassembled WGS sequence"/>
</dbReference>
<proteinExistence type="predicted"/>
<sequence length="137" mass="15397">MKKIIFYSLMLVVIATLGACNGKEENFDSKVLGEWQTSSFTLNEKDYDENANEAFSDGVKIGLLQMFFKEGEAITFDSKGNATFHGIKLNYIIEKNNLLTLTSEQLVDMKLTFKLEEKGNNLLFKHELGTAILTSAK</sequence>
<evidence type="ECO:0000313" key="2">
    <source>
        <dbReference type="Proteomes" id="UP000217083"/>
    </source>
</evidence>
<dbReference type="EMBL" id="NPIA01000003">
    <property type="protein sequence ID" value="OZM57183.1"/>
    <property type="molecule type" value="Genomic_DNA"/>
</dbReference>
<evidence type="ECO:0008006" key="3">
    <source>
        <dbReference type="Google" id="ProtNLM"/>
    </source>
</evidence>
<dbReference type="PROSITE" id="PS51257">
    <property type="entry name" value="PROKAR_LIPOPROTEIN"/>
    <property type="match status" value="1"/>
</dbReference>
<reference evidence="2" key="1">
    <citation type="submission" date="2017-08" db="EMBL/GenBank/DDBJ databases">
        <authorList>
            <person name="Huang Z."/>
        </authorList>
    </citation>
    <scope>NUCLEOTIDE SEQUENCE [LARGE SCALE GENOMIC DNA]</scope>
    <source>
        <strain evidence="2">SA5d-4</strain>
    </source>
</reference>
<protein>
    <recommendedName>
        <fullName evidence="3">Lipocalin-like domain-containing protein</fullName>
    </recommendedName>
</protein>
<evidence type="ECO:0000313" key="1">
    <source>
        <dbReference type="EMBL" id="OZM57183.1"/>
    </source>
</evidence>
<name>A0A263BTW3_9BACI</name>
<organism evidence="1 2">
    <name type="scientific">Lottiidibacillus patelloidae</name>
    <dbReference type="NCBI Taxonomy" id="2670334"/>
    <lineage>
        <taxon>Bacteria</taxon>
        <taxon>Bacillati</taxon>
        <taxon>Bacillota</taxon>
        <taxon>Bacilli</taxon>
        <taxon>Bacillales</taxon>
        <taxon>Bacillaceae</taxon>
        <taxon>Lottiidibacillus</taxon>
    </lineage>
</organism>
<keyword evidence="2" id="KW-1185">Reference proteome</keyword>
<dbReference type="RefSeq" id="WP_094923622.1">
    <property type="nucleotide sequence ID" value="NZ_NPIA01000003.1"/>
</dbReference>